<evidence type="ECO:0000256" key="3">
    <source>
        <dbReference type="PROSITE-ProRule" id="PRU01106"/>
    </source>
</evidence>
<dbReference type="InterPro" id="IPR006683">
    <property type="entry name" value="Thioestr_dom"/>
</dbReference>
<accession>A0A6M4IJ95</accession>
<dbReference type="GO" id="GO:0052816">
    <property type="term" value="F:long-chain fatty acyl-CoA hydrolase activity"/>
    <property type="evidence" value="ECO:0007669"/>
    <property type="project" value="TreeGrafter"/>
</dbReference>
<keyword evidence="2 3" id="KW-0378">Hydrolase</keyword>
<dbReference type="KEGG" id="ggr:HKW67_00695"/>
<dbReference type="PANTHER" id="PTHR11049">
    <property type="entry name" value="ACYL COENZYME A THIOESTER HYDROLASE"/>
    <property type="match status" value="1"/>
</dbReference>
<dbReference type="PANTHER" id="PTHR11049:SF16">
    <property type="entry name" value="PROTEIN VDLD"/>
    <property type="match status" value="1"/>
</dbReference>
<protein>
    <submittedName>
        <fullName evidence="5">Acyl-CoA thioesterase</fullName>
    </submittedName>
</protein>
<name>A0A6M4IJ95_9BACT</name>
<reference evidence="5 6" key="1">
    <citation type="submission" date="2020-05" db="EMBL/GenBank/DDBJ databases">
        <title>Complete genome sequence of Gemmatimonas greenlandica TET16.</title>
        <authorList>
            <person name="Zeng Y."/>
        </authorList>
    </citation>
    <scope>NUCLEOTIDE SEQUENCE [LARGE SCALE GENOMIC DNA]</scope>
    <source>
        <strain evidence="5 6">TET16</strain>
    </source>
</reference>
<dbReference type="AlphaFoldDB" id="A0A6M4IJ95"/>
<evidence type="ECO:0000313" key="6">
    <source>
        <dbReference type="Proteomes" id="UP000500938"/>
    </source>
</evidence>
<evidence type="ECO:0000256" key="1">
    <source>
        <dbReference type="ARBA" id="ARBA00010458"/>
    </source>
</evidence>
<sequence length="168" mass="18569">MTDSLPARLSRPVSASQHVTSELIMPHDANILGHAFGGAIMAMVDKAAAVSAFRHARTACVTASIDRVDFREPIHVGDLVTCQASVNFVGTTSMEIGVRVEAEDLITGARRHTNTCYLTFVAIDRNGRPVPIALVQPEADDQFRRYDAAQARRRRRLEERQDEARADR</sequence>
<gene>
    <name evidence="5" type="ORF">HKW67_00695</name>
</gene>
<evidence type="ECO:0000313" key="5">
    <source>
        <dbReference type="EMBL" id="QJR34135.1"/>
    </source>
</evidence>
<dbReference type="SUPFAM" id="SSF54637">
    <property type="entry name" value="Thioesterase/thiol ester dehydrase-isomerase"/>
    <property type="match status" value="1"/>
</dbReference>
<comment type="similarity">
    <text evidence="1">Belongs to the acyl coenzyme A hydrolase family.</text>
</comment>
<dbReference type="EMBL" id="CP053085">
    <property type="protein sequence ID" value="QJR34135.1"/>
    <property type="molecule type" value="Genomic_DNA"/>
</dbReference>
<dbReference type="GO" id="GO:0005829">
    <property type="term" value="C:cytosol"/>
    <property type="evidence" value="ECO:0007669"/>
    <property type="project" value="TreeGrafter"/>
</dbReference>
<dbReference type="Pfam" id="PF03061">
    <property type="entry name" value="4HBT"/>
    <property type="match status" value="1"/>
</dbReference>
<dbReference type="CDD" id="cd03442">
    <property type="entry name" value="BFIT_BACH"/>
    <property type="match status" value="1"/>
</dbReference>
<feature type="domain" description="HotDog ACOT-type" evidence="4">
    <location>
        <begin position="14"/>
        <end position="126"/>
    </location>
</feature>
<dbReference type="PROSITE" id="PS51770">
    <property type="entry name" value="HOTDOG_ACOT"/>
    <property type="match status" value="1"/>
</dbReference>
<dbReference type="InterPro" id="IPR040170">
    <property type="entry name" value="Cytosol_ACT"/>
</dbReference>
<dbReference type="Gene3D" id="3.10.129.10">
    <property type="entry name" value="Hotdog Thioesterase"/>
    <property type="match status" value="1"/>
</dbReference>
<organism evidence="5 6">
    <name type="scientific">Gemmatimonas groenlandica</name>
    <dbReference type="NCBI Taxonomy" id="2732249"/>
    <lineage>
        <taxon>Bacteria</taxon>
        <taxon>Pseudomonadati</taxon>
        <taxon>Gemmatimonadota</taxon>
        <taxon>Gemmatimonadia</taxon>
        <taxon>Gemmatimonadales</taxon>
        <taxon>Gemmatimonadaceae</taxon>
        <taxon>Gemmatimonas</taxon>
    </lineage>
</organism>
<proteinExistence type="inferred from homology"/>
<keyword evidence="6" id="KW-1185">Reference proteome</keyword>
<evidence type="ECO:0000259" key="4">
    <source>
        <dbReference type="PROSITE" id="PS51770"/>
    </source>
</evidence>
<evidence type="ECO:0000256" key="2">
    <source>
        <dbReference type="ARBA" id="ARBA00022801"/>
    </source>
</evidence>
<dbReference type="Proteomes" id="UP000500938">
    <property type="component" value="Chromosome"/>
</dbReference>
<dbReference type="RefSeq" id="WP_171223561.1">
    <property type="nucleotide sequence ID" value="NZ_CP053085.1"/>
</dbReference>
<dbReference type="InterPro" id="IPR033120">
    <property type="entry name" value="HOTDOG_ACOT"/>
</dbReference>
<dbReference type="InterPro" id="IPR029069">
    <property type="entry name" value="HotDog_dom_sf"/>
</dbReference>
<dbReference type="GO" id="GO:0006637">
    <property type="term" value="P:acyl-CoA metabolic process"/>
    <property type="evidence" value="ECO:0007669"/>
    <property type="project" value="TreeGrafter"/>
</dbReference>